<proteinExistence type="inferred from homology"/>
<evidence type="ECO:0000313" key="7">
    <source>
        <dbReference type="Proteomes" id="UP000249340"/>
    </source>
</evidence>
<feature type="compositionally biased region" description="Low complexity" evidence="3">
    <location>
        <begin position="129"/>
        <end position="151"/>
    </location>
</feature>
<feature type="region of interest" description="Disordered" evidence="3">
    <location>
        <begin position="129"/>
        <end position="187"/>
    </location>
</feature>
<dbReference type="CDD" id="cd00118">
    <property type="entry name" value="LysM"/>
    <property type="match status" value="1"/>
</dbReference>
<dbReference type="Proteomes" id="UP000249340">
    <property type="component" value="Chromosome"/>
</dbReference>
<organism evidence="6 7">
    <name type="scientific">Peterkaempfera bronchialis</name>
    <dbReference type="NCBI Taxonomy" id="2126346"/>
    <lineage>
        <taxon>Bacteria</taxon>
        <taxon>Bacillati</taxon>
        <taxon>Actinomycetota</taxon>
        <taxon>Actinomycetes</taxon>
        <taxon>Kitasatosporales</taxon>
        <taxon>Streptomycetaceae</taxon>
        <taxon>Peterkaempfera</taxon>
    </lineage>
</organism>
<gene>
    <name evidence="6" type="ORF">C7M71_019015</name>
</gene>
<dbReference type="AlphaFoldDB" id="A0A345SZN6"/>
<dbReference type="SUPFAM" id="SSF53955">
    <property type="entry name" value="Lysozyme-like"/>
    <property type="match status" value="1"/>
</dbReference>
<dbReference type="Pfam" id="PF06737">
    <property type="entry name" value="Transglycosylas"/>
    <property type="match status" value="1"/>
</dbReference>
<dbReference type="OrthoDB" id="5244067at2"/>
<reference evidence="7" key="1">
    <citation type="submission" date="2018-07" db="EMBL/GenBank/DDBJ databases">
        <title>Streptacidiphilus bronchialis DSM 106435 chromosome.</title>
        <authorList>
            <person name="Batra D."/>
            <person name="Gulvik C.A."/>
        </authorList>
    </citation>
    <scope>NUCLEOTIDE SEQUENCE [LARGE SCALE GENOMIC DNA]</scope>
    <source>
        <strain evidence="7">DSM 106435</strain>
    </source>
</reference>
<keyword evidence="4" id="KW-0732">Signal</keyword>
<feature type="signal peptide" evidence="4">
    <location>
        <begin position="1"/>
        <end position="37"/>
    </location>
</feature>
<keyword evidence="7" id="KW-1185">Reference proteome</keyword>
<dbReference type="PANTHER" id="PTHR34700">
    <property type="entry name" value="POTASSIUM BINDING PROTEIN KBP"/>
    <property type="match status" value="1"/>
</dbReference>
<keyword evidence="2" id="KW-0378">Hydrolase</keyword>
<dbReference type="SUPFAM" id="SSF54106">
    <property type="entry name" value="LysM domain"/>
    <property type="match status" value="1"/>
</dbReference>
<dbReference type="InterPro" id="IPR010618">
    <property type="entry name" value="RPF"/>
</dbReference>
<feature type="domain" description="LysM" evidence="5">
    <location>
        <begin position="264"/>
        <end position="312"/>
    </location>
</feature>
<comment type="similarity">
    <text evidence="1">Belongs to the transglycosylase family. Rpf subfamily.</text>
</comment>
<dbReference type="EMBL" id="CP031264">
    <property type="protein sequence ID" value="AXI79191.1"/>
    <property type="molecule type" value="Genomic_DNA"/>
</dbReference>
<dbReference type="RefSeq" id="WP_111492247.1">
    <property type="nucleotide sequence ID" value="NZ_CP031264.1"/>
</dbReference>
<feature type="compositionally biased region" description="Polar residues" evidence="3">
    <location>
        <begin position="163"/>
        <end position="176"/>
    </location>
</feature>
<dbReference type="InterPro" id="IPR052196">
    <property type="entry name" value="Bact_Kbp"/>
</dbReference>
<dbReference type="PROSITE" id="PS51782">
    <property type="entry name" value="LYSM"/>
    <property type="match status" value="1"/>
</dbReference>
<evidence type="ECO:0000256" key="3">
    <source>
        <dbReference type="SAM" id="MobiDB-lite"/>
    </source>
</evidence>
<dbReference type="Pfam" id="PF01476">
    <property type="entry name" value="LysM"/>
    <property type="match status" value="1"/>
</dbReference>
<feature type="chain" id="PRO_5039168655" evidence="4">
    <location>
        <begin position="38"/>
        <end position="313"/>
    </location>
</feature>
<accession>A0A345SZN6</accession>
<dbReference type="KEGG" id="stri:C7M71_019015"/>
<dbReference type="CDD" id="cd13925">
    <property type="entry name" value="RPF"/>
    <property type="match status" value="1"/>
</dbReference>
<dbReference type="Gene3D" id="3.10.350.10">
    <property type="entry name" value="LysM domain"/>
    <property type="match status" value="1"/>
</dbReference>
<name>A0A345SZN6_9ACTN</name>
<evidence type="ECO:0000256" key="4">
    <source>
        <dbReference type="SAM" id="SignalP"/>
    </source>
</evidence>
<sequence>MLLSGNGRHRRPRPSQTKKFVTAAGVTGAGIALPLMAAGSASAASTATWDKVAQCESGGEWDINTGNGFYGGLQFTQSTWAAYGGTVYADRADLASKSVQIEIAEKVLGSQGPGAWPVCSVQAGLTAAGSDAGAGADTGGSTSTGAGEAASRGGGRTDLDPAGSTSPDTTPTQQEQLPEFEGKDGWDSQDDVYWYEEDGVWHWTSHQSVYEQHTAAAEGTTPASATPAAQTTSRPAAADGDQDGRSSRSGQGGRSELGGQGDQDGYTVQAGDTLSQIAESHHLGGWHHLYEQNRSTVGADPDLILPGQQLDLG</sequence>
<dbReference type="InterPro" id="IPR036779">
    <property type="entry name" value="LysM_dom_sf"/>
</dbReference>
<dbReference type="InterPro" id="IPR018392">
    <property type="entry name" value="LysM"/>
</dbReference>
<feature type="compositionally biased region" description="Low complexity" evidence="3">
    <location>
        <begin position="214"/>
        <end position="239"/>
    </location>
</feature>
<dbReference type="InterPro" id="IPR023346">
    <property type="entry name" value="Lysozyme-like_dom_sf"/>
</dbReference>
<evidence type="ECO:0000256" key="1">
    <source>
        <dbReference type="ARBA" id="ARBA00010830"/>
    </source>
</evidence>
<feature type="compositionally biased region" description="Gly residues" evidence="3">
    <location>
        <begin position="250"/>
        <end position="262"/>
    </location>
</feature>
<evidence type="ECO:0000259" key="5">
    <source>
        <dbReference type="PROSITE" id="PS51782"/>
    </source>
</evidence>
<protein>
    <submittedName>
        <fullName evidence="6">LysM peptidoglycan-binding domain-containing protein</fullName>
    </submittedName>
</protein>
<dbReference type="GO" id="GO:0016787">
    <property type="term" value="F:hydrolase activity"/>
    <property type="evidence" value="ECO:0007669"/>
    <property type="project" value="UniProtKB-KW"/>
</dbReference>
<dbReference type="SMART" id="SM00257">
    <property type="entry name" value="LysM"/>
    <property type="match status" value="1"/>
</dbReference>
<feature type="region of interest" description="Disordered" evidence="3">
    <location>
        <begin position="213"/>
        <end position="267"/>
    </location>
</feature>
<evidence type="ECO:0000313" key="6">
    <source>
        <dbReference type="EMBL" id="AXI79191.1"/>
    </source>
</evidence>
<dbReference type="PANTHER" id="PTHR34700:SF4">
    <property type="entry name" value="PHAGE-LIKE ELEMENT PBSX PROTEIN XKDP"/>
    <property type="match status" value="1"/>
</dbReference>
<evidence type="ECO:0000256" key="2">
    <source>
        <dbReference type="ARBA" id="ARBA00022801"/>
    </source>
</evidence>
<dbReference type="Gene3D" id="1.10.530.10">
    <property type="match status" value="1"/>
</dbReference>